<gene>
    <name evidence="2" type="ORF">H257_01345</name>
</gene>
<organism evidence="2">
    <name type="scientific">Aphanomyces astaci</name>
    <name type="common">Crayfish plague agent</name>
    <dbReference type="NCBI Taxonomy" id="112090"/>
    <lineage>
        <taxon>Eukaryota</taxon>
        <taxon>Sar</taxon>
        <taxon>Stramenopiles</taxon>
        <taxon>Oomycota</taxon>
        <taxon>Saprolegniomycetes</taxon>
        <taxon>Saprolegniales</taxon>
        <taxon>Verrucalvaceae</taxon>
        <taxon>Aphanomyces</taxon>
    </lineage>
</organism>
<dbReference type="VEuPathDB" id="FungiDB:H257_01345"/>
<feature type="region of interest" description="Disordered" evidence="1">
    <location>
        <begin position="125"/>
        <end position="155"/>
    </location>
</feature>
<accession>W4H9Z7</accession>
<dbReference type="GeneID" id="20803341"/>
<feature type="compositionally biased region" description="Polar residues" evidence="1">
    <location>
        <begin position="125"/>
        <end position="148"/>
    </location>
</feature>
<evidence type="ECO:0000256" key="1">
    <source>
        <dbReference type="SAM" id="MobiDB-lite"/>
    </source>
</evidence>
<name>W4H9Z7_APHAT</name>
<dbReference type="AlphaFoldDB" id="W4H9Z7"/>
<protein>
    <submittedName>
        <fullName evidence="2">Uncharacterized protein</fullName>
    </submittedName>
</protein>
<proteinExistence type="predicted"/>
<dbReference type="RefSeq" id="XP_009822806.1">
    <property type="nucleotide sequence ID" value="XM_009824504.1"/>
</dbReference>
<dbReference type="EMBL" id="KI913115">
    <property type="protein sequence ID" value="ETV87943.1"/>
    <property type="molecule type" value="Genomic_DNA"/>
</dbReference>
<evidence type="ECO:0000313" key="2">
    <source>
        <dbReference type="EMBL" id="ETV87943.1"/>
    </source>
</evidence>
<reference evidence="2" key="1">
    <citation type="submission" date="2013-12" db="EMBL/GenBank/DDBJ databases">
        <title>The Genome Sequence of Aphanomyces astaci APO3.</title>
        <authorList>
            <consortium name="The Broad Institute Genomics Platform"/>
            <person name="Russ C."/>
            <person name="Tyler B."/>
            <person name="van West P."/>
            <person name="Dieguez-Uribeondo J."/>
            <person name="Young S.K."/>
            <person name="Zeng Q."/>
            <person name="Gargeya S."/>
            <person name="Fitzgerald M."/>
            <person name="Abouelleil A."/>
            <person name="Alvarado L."/>
            <person name="Chapman S.B."/>
            <person name="Gainer-Dewar J."/>
            <person name="Goldberg J."/>
            <person name="Griggs A."/>
            <person name="Gujja S."/>
            <person name="Hansen M."/>
            <person name="Howarth C."/>
            <person name="Imamovic A."/>
            <person name="Ireland A."/>
            <person name="Larimer J."/>
            <person name="McCowan C."/>
            <person name="Murphy C."/>
            <person name="Pearson M."/>
            <person name="Poon T.W."/>
            <person name="Priest M."/>
            <person name="Roberts A."/>
            <person name="Saif S."/>
            <person name="Shea T."/>
            <person name="Sykes S."/>
            <person name="Wortman J."/>
            <person name="Nusbaum C."/>
            <person name="Birren B."/>
        </authorList>
    </citation>
    <scope>NUCLEOTIDE SEQUENCE [LARGE SCALE GENOMIC DNA]</scope>
    <source>
        <strain evidence="2">APO3</strain>
    </source>
</reference>
<sequence>MGGTLVWLFRKLEIAATCAPSACSRNSVPTNARGVSSPHQEADEATHLLVLPPRRVQAGENVSWNHSTNVRSYRRENPAMPQVQQKQQLVLERQAWDLQLARLNVVPSEHTAAWDASTNVKSTRVVSPLQQGTARLHRTGNNGASSNHYRPGPCA</sequence>